<keyword evidence="1" id="KW-0812">Transmembrane</keyword>
<evidence type="ECO:0000313" key="2">
    <source>
        <dbReference type="EMBL" id="KAJ6795165.1"/>
    </source>
</evidence>
<keyword evidence="1" id="KW-1133">Transmembrane helix</keyword>
<sequence>MIIATIKILLHKKGNTLIFGYILFKLIHSPLNFICMLFFCLILFSIGFEMKIDTARRVKLCTIQDGVFSFLFVNGKLARSKIHC</sequence>
<reference evidence="2" key="1">
    <citation type="journal article" date="2023" name="GigaByte">
        <title>Genome assembly of the bearded iris, Iris pallida Lam.</title>
        <authorList>
            <person name="Bruccoleri R.E."/>
            <person name="Oakeley E.J."/>
            <person name="Faust A.M.E."/>
            <person name="Altorfer M."/>
            <person name="Dessus-Babus S."/>
            <person name="Burckhardt D."/>
            <person name="Oertli M."/>
            <person name="Naumann U."/>
            <person name="Petersen F."/>
            <person name="Wong J."/>
        </authorList>
    </citation>
    <scope>NUCLEOTIDE SEQUENCE</scope>
    <source>
        <strain evidence="2">GSM-AAB239-AS_SAM_17_03QT</strain>
    </source>
</reference>
<dbReference type="Proteomes" id="UP001140949">
    <property type="component" value="Unassembled WGS sequence"/>
</dbReference>
<name>A0AAX6DU09_IRIPA</name>
<comment type="caution">
    <text evidence="2">The sequence shown here is derived from an EMBL/GenBank/DDBJ whole genome shotgun (WGS) entry which is preliminary data.</text>
</comment>
<accession>A0AAX6DU09</accession>
<protein>
    <submittedName>
        <fullName evidence="2">Phospholipid-transporting ATPase 2</fullName>
    </submittedName>
</protein>
<reference evidence="2" key="2">
    <citation type="submission" date="2023-04" db="EMBL/GenBank/DDBJ databases">
        <authorList>
            <person name="Bruccoleri R.E."/>
            <person name="Oakeley E.J."/>
            <person name="Faust A.-M."/>
            <person name="Dessus-Babus S."/>
            <person name="Altorfer M."/>
            <person name="Burckhardt D."/>
            <person name="Oertli M."/>
            <person name="Naumann U."/>
            <person name="Petersen F."/>
            <person name="Wong J."/>
        </authorList>
    </citation>
    <scope>NUCLEOTIDE SEQUENCE</scope>
    <source>
        <strain evidence="2">GSM-AAB239-AS_SAM_17_03QT</strain>
        <tissue evidence="2">Leaf</tissue>
    </source>
</reference>
<dbReference type="EMBL" id="JANAVB010042015">
    <property type="protein sequence ID" value="KAJ6795165.1"/>
    <property type="molecule type" value="Genomic_DNA"/>
</dbReference>
<keyword evidence="1" id="KW-0472">Membrane</keyword>
<proteinExistence type="predicted"/>
<keyword evidence="3" id="KW-1185">Reference proteome</keyword>
<organism evidence="2 3">
    <name type="scientific">Iris pallida</name>
    <name type="common">Sweet iris</name>
    <dbReference type="NCBI Taxonomy" id="29817"/>
    <lineage>
        <taxon>Eukaryota</taxon>
        <taxon>Viridiplantae</taxon>
        <taxon>Streptophyta</taxon>
        <taxon>Embryophyta</taxon>
        <taxon>Tracheophyta</taxon>
        <taxon>Spermatophyta</taxon>
        <taxon>Magnoliopsida</taxon>
        <taxon>Liliopsida</taxon>
        <taxon>Asparagales</taxon>
        <taxon>Iridaceae</taxon>
        <taxon>Iridoideae</taxon>
        <taxon>Irideae</taxon>
        <taxon>Iris</taxon>
    </lineage>
</organism>
<gene>
    <name evidence="2" type="ORF">M6B38_229465</name>
</gene>
<evidence type="ECO:0000313" key="3">
    <source>
        <dbReference type="Proteomes" id="UP001140949"/>
    </source>
</evidence>
<evidence type="ECO:0000256" key="1">
    <source>
        <dbReference type="SAM" id="Phobius"/>
    </source>
</evidence>
<feature type="transmembrane region" description="Helical" evidence="1">
    <location>
        <begin position="31"/>
        <end position="50"/>
    </location>
</feature>
<dbReference type="AlphaFoldDB" id="A0AAX6DU09"/>